<name>A0AB39UZC9_9GAMM</name>
<evidence type="ECO:0000256" key="13">
    <source>
        <dbReference type="PIRSR" id="PIRSR606262-2"/>
    </source>
</evidence>
<dbReference type="PANTHER" id="PTHR11644">
    <property type="entry name" value="CYTIDINE DEAMINASE"/>
    <property type="match status" value="1"/>
</dbReference>
<evidence type="ECO:0000256" key="15">
    <source>
        <dbReference type="RuleBase" id="RU364006"/>
    </source>
</evidence>
<gene>
    <name evidence="17" type="primary">cdd</name>
    <name evidence="17" type="ORF">AAIA72_03780</name>
</gene>
<comment type="catalytic activity">
    <reaction evidence="11 15">
        <text>cytidine + H2O + H(+) = uridine + NH4(+)</text>
        <dbReference type="Rhea" id="RHEA:16069"/>
        <dbReference type="ChEBI" id="CHEBI:15377"/>
        <dbReference type="ChEBI" id="CHEBI:15378"/>
        <dbReference type="ChEBI" id="CHEBI:16704"/>
        <dbReference type="ChEBI" id="CHEBI:17562"/>
        <dbReference type="ChEBI" id="CHEBI:28938"/>
        <dbReference type="EC" id="3.5.4.5"/>
    </reaction>
</comment>
<feature type="domain" description="CMP/dCMP-type deaminase" evidence="16">
    <location>
        <begin position="2"/>
        <end position="129"/>
    </location>
</feature>
<dbReference type="GO" id="GO:0005829">
    <property type="term" value="C:cytosol"/>
    <property type="evidence" value="ECO:0007669"/>
    <property type="project" value="TreeGrafter"/>
</dbReference>
<reference evidence="17" key="1">
    <citation type="submission" date="2024-05" db="EMBL/GenBank/DDBJ databases">
        <title>Genome sequencing of novel strain.</title>
        <authorList>
            <person name="Ganbat D."/>
            <person name="Ganbat S."/>
            <person name="Lee S.-J."/>
        </authorList>
    </citation>
    <scope>NUCLEOTIDE SEQUENCE</scope>
    <source>
        <strain evidence="17">SMD15-11</strain>
    </source>
</reference>
<evidence type="ECO:0000256" key="5">
    <source>
        <dbReference type="ARBA" id="ARBA00018266"/>
    </source>
</evidence>
<accession>A0AB39UZC9</accession>
<dbReference type="InterPro" id="IPR050202">
    <property type="entry name" value="Cyt/Deoxycyt_deaminase"/>
</dbReference>
<dbReference type="Pfam" id="PF00383">
    <property type="entry name" value="dCMP_cyt_deam_1"/>
    <property type="match status" value="1"/>
</dbReference>
<dbReference type="InterPro" id="IPR016192">
    <property type="entry name" value="APOBEC/CMP_deaminase_Zn-bd"/>
</dbReference>
<dbReference type="InterPro" id="IPR006262">
    <property type="entry name" value="Cyt_deam_tetra"/>
</dbReference>
<dbReference type="GO" id="GO:0004126">
    <property type="term" value="F:cytidine deaminase activity"/>
    <property type="evidence" value="ECO:0007669"/>
    <property type="project" value="UniProtKB-UniRule"/>
</dbReference>
<keyword evidence="6 14" id="KW-0479">Metal-binding</keyword>
<dbReference type="GO" id="GO:0055086">
    <property type="term" value="P:nucleobase-containing small molecule metabolic process"/>
    <property type="evidence" value="ECO:0007669"/>
    <property type="project" value="UniProtKB-ARBA"/>
</dbReference>
<dbReference type="RefSeq" id="WP_369602108.1">
    <property type="nucleotide sequence ID" value="NZ_CP154858.1"/>
</dbReference>
<dbReference type="PROSITE" id="PS00903">
    <property type="entry name" value="CYT_DCMP_DEAMINASES_1"/>
    <property type="match status" value="1"/>
</dbReference>
<dbReference type="InterPro" id="IPR016193">
    <property type="entry name" value="Cytidine_deaminase-like"/>
</dbReference>
<dbReference type="PROSITE" id="PS51747">
    <property type="entry name" value="CYT_DCMP_DEAMINASES_2"/>
    <property type="match status" value="1"/>
</dbReference>
<dbReference type="AlphaFoldDB" id="A0AB39UZC9"/>
<evidence type="ECO:0000256" key="9">
    <source>
        <dbReference type="ARBA" id="ARBA00032005"/>
    </source>
</evidence>
<dbReference type="EC" id="3.5.4.5" evidence="4 15"/>
<dbReference type="GO" id="GO:0008270">
    <property type="term" value="F:zinc ion binding"/>
    <property type="evidence" value="ECO:0007669"/>
    <property type="project" value="UniProtKB-UniRule"/>
</dbReference>
<evidence type="ECO:0000313" key="17">
    <source>
        <dbReference type="EMBL" id="XDT73111.1"/>
    </source>
</evidence>
<dbReference type="PANTHER" id="PTHR11644:SF2">
    <property type="entry name" value="CYTIDINE DEAMINASE"/>
    <property type="match status" value="1"/>
</dbReference>
<dbReference type="InterPro" id="IPR002125">
    <property type="entry name" value="CMP_dCMP_dom"/>
</dbReference>
<evidence type="ECO:0000256" key="8">
    <source>
        <dbReference type="ARBA" id="ARBA00022833"/>
    </source>
</evidence>
<feature type="active site" description="Proton donor" evidence="12">
    <location>
        <position position="56"/>
    </location>
</feature>
<dbReference type="FunFam" id="3.40.140.10:FF:000008">
    <property type="entry name" value="Cytidine deaminase"/>
    <property type="match status" value="1"/>
</dbReference>
<protein>
    <recommendedName>
        <fullName evidence="5 15">Cytidine deaminase</fullName>
        <ecNumber evidence="4 15">3.5.4.5</ecNumber>
    </recommendedName>
    <alternativeName>
        <fullName evidence="9 15">Cytidine aminohydrolase</fullName>
    </alternativeName>
</protein>
<feature type="binding site" evidence="14">
    <location>
        <position position="87"/>
    </location>
    <ligand>
        <name>Zn(2+)</name>
        <dbReference type="ChEBI" id="CHEBI:29105"/>
        <note>catalytic</note>
    </ligand>
</feature>
<evidence type="ECO:0000256" key="10">
    <source>
        <dbReference type="ARBA" id="ARBA00049252"/>
    </source>
</evidence>
<evidence type="ECO:0000259" key="16">
    <source>
        <dbReference type="PROSITE" id="PS51747"/>
    </source>
</evidence>
<dbReference type="CDD" id="cd01283">
    <property type="entry name" value="cytidine_deaminase"/>
    <property type="match status" value="1"/>
</dbReference>
<evidence type="ECO:0000256" key="1">
    <source>
        <dbReference type="ARBA" id="ARBA00001947"/>
    </source>
</evidence>
<comment type="function">
    <text evidence="2 15">This enzyme scavenges exogenous and endogenous cytidine and 2'-deoxycytidine for UMP synthesis.</text>
</comment>
<evidence type="ECO:0000256" key="6">
    <source>
        <dbReference type="ARBA" id="ARBA00022723"/>
    </source>
</evidence>
<evidence type="ECO:0000256" key="7">
    <source>
        <dbReference type="ARBA" id="ARBA00022801"/>
    </source>
</evidence>
<evidence type="ECO:0000256" key="11">
    <source>
        <dbReference type="ARBA" id="ARBA00049558"/>
    </source>
</evidence>
<feature type="binding site" evidence="14">
    <location>
        <position position="90"/>
    </location>
    <ligand>
        <name>Zn(2+)</name>
        <dbReference type="ChEBI" id="CHEBI:29105"/>
        <note>catalytic</note>
    </ligand>
</feature>
<dbReference type="EMBL" id="CP154858">
    <property type="protein sequence ID" value="XDT73111.1"/>
    <property type="molecule type" value="Genomic_DNA"/>
</dbReference>
<dbReference type="GO" id="GO:0072527">
    <property type="term" value="P:pyrimidine-containing compound metabolic process"/>
    <property type="evidence" value="ECO:0007669"/>
    <property type="project" value="UniProtKB-ARBA"/>
</dbReference>
<sequence length="134" mass="14621">MSGTETILLLAAQMMARAHAPYSRFHVGAVVRDDQNRLHGGCNVENAAYPLGSCAEANAISRMVSEGGHQIREIWVMARGEQLVTPCGGCRQKIREFAAPDTPVHLCEPGRIVRTVTLGELLPMSFGPEVFHHD</sequence>
<proteinExistence type="inferred from homology"/>
<dbReference type="KEGG" id="tcd:AAIA72_03780"/>
<dbReference type="NCBIfam" id="NF004064">
    <property type="entry name" value="PRK05578.1"/>
    <property type="match status" value="1"/>
</dbReference>
<keyword evidence="8 14" id="KW-0862">Zinc</keyword>
<evidence type="ECO:0000256" key="2">
    <source>
        <dbReference type="ARBA" id="ARBA00003949"/>
    </source>
</evidence>
<feature type="binding site" evidence="13">
    <location>
        <begin position="43"/>
        <end position="49"/>
    </location>
    <ligand>
        <name>substrate</name>
    </ligand>
</feature>
<evidence type="ECO:0000256" key="3">
    <source>
        <dbReference type="ARBA" id="ARBA00006576"/>
    </source>
</evidence>
<evidence type="ECO:0000256" key="12">
    <source>
        <dbReference type="PIRSR" id="PIRSR606262-1"/>
    </source>
</evidence>
<dbReference type="Gene3D" id="3.40.140.10">
    <property type="entry name" value="Cytidine Deaminase, domain 2"/>
    <property type="match status" value="1"/>
</dbReference>
<keyword evidence="7 15" id="KW-0378">Hydrolase</keyword>
<comment type="cofactor">
    <cofactor evidence="1 14 15">
        <name>Zn(2+)</name>
        <dbReference type="ChEBI" id="CHEBI:29105"/>
    </cofactor>
</comment>
<comment type="similarity">
    <text evidence="3 15">Belongs to the cytidine and deoxycytidylate deaminase family.</text>
</comment>
<comment type="catalytic activity">
    <reaction evidence="10 15">
        <text>2'-deoxycytidine + H2O + H(+) = 2'-deoxyuridine + NH4(+)</text>
        <dbReference type="Rhea" id="RHEA:13433"/>
        <dbReference type="ChEBI" id="CHEBI:15377"/>
        <dbReference type="ChEBI" id="CHEBI:15378"/>
        <dbReference type="ChEBI" id="CHEBI:15698"/>
        <dbReference type="ChEBI" id="CHEBI:16450"/>
        <dbReference type="ChEBI" id="CHEBI:28938"/>
        <dbReference type="EC" id="3.5.4.5"/>
    </reaction>
</comment>
<dbReference type="NCBIfam" id="TIGR01354">
    <property type="entry name" value="cyt_deam_tetra"/>
    <property type="match status" value="1"/>
</dbReference>
<evidence type="ECO:0000256" key="4">
    <source>
        <dbReference type="ARBA" id="ARBA00012783"/>
    </source>
</evidence>
<evidence type="ECO:0000256" key="14">
    <source>
        <dbReference type="PIRSR" id="PIRSR606262-3"/>
    </source>
</evidence>
<dbReference type="SUPFAM" id="SSF53927">
    <property type="entry name" value="Cytidine deaminase-like"/>
    <property type="match status" value="1"/>
</dbReference>
<organism evidence="17">
    <name type="scientific">Thermohahella caldifontis</name>
    <dbReference type="NCBI Taxonomy" id="3142973"/>
    <lineage>
        <taxon>Bacteria</taxon>
        <taxon>Pseudomonadati</taxon>
        <taxon>Pseudomonadota</taxon>
        <taxon>Gammaproteobacteria</taxon>
        <taxon>Oceanospirillales</taxon>
        <taxon>Hahellaceae</taxon>
        <taxon>Thermohahella</taxon>
    </lineage>
</organism>
<dbReference type="GO" id="GO:0042802">
    <property type="term" value="F:identical protein binding"/>
    <property type="evidence" value="ECO:0007669"/>
    <property type="project" value="UniProtKB-ARBA"/>
</dbReference>
<feature type="binding site" evidence="14">
    <location>
        <position position="54"/>
    </location>
    <ligand>
        <name>Zn(2+)</name>
        <dbReference type="ChEBI" id="CHEBI:29105"/>
        <note>catalytic</note>
    </ligand>
</feature>